<reference evidence="2" key="1">
    <citation type="submission" date="2016-11" db="UniProtKB">
        <authorList>
            <consortium name="WormBaseParasite"/>
        </authorList>
    </citation>
    <scope>IDENTIFICATION</scope>
</reference>
<protein>
    <submittedName>
        <fullName evidence="2">ELL domain-containing protein</fullName>
    </submittedName>
</protein>
<evidence type="ECO:0000313" key="2">
    <source>
        <dbReference type="WBParaSite" id="L893_g22839.t1"/>
    </source>
</evidence>
<accession>A0A1I7Z4S0</accession>
<keyword evidence="1" id="KW-1185">Reference proteome</keyword>
<dbReference type="WBParaSite" id="L893_g22839.t1">
    <property type="protein sequence ID" value="L893_g22839.t1"/>
    <property type="gene ID" value="L893_g22839"/>
</dbReference>
<name>A0A1I7Z4S0_9BILA</name>
<dbReference type="AlphaFoldDB" id="A0A1I7Z4S0"/>
<sequence>MDISVTGQFPEVKQQTTMAHRHIIFAVLAGNKATFPTLLGHFNNTKCSYIVSDQITLLELPKGSAKNVPQRSWESDPRIILLFEQCGQVREYEQVFTVKRT</sequence>
<organism evidence="1 2">
    <name type="scientific">Steinernema glaseri</name>
    <dbReference type="NCBI Taxonomy" id="37863"/>
    <lineage>
        <taxon>Eukaryota</taxon>
        <taxon>Metazoa</taxon>
        <taxon>Ecdysozoa</taxon>
        <taxon>Nematoda</taxon>
        <taxon>Chromadorea</taxon>
        <taxon>Rhabditida</taxon>
        <taxon>Tylenchina</taxon>
        <taxon>Panagrolaimomorpha</taxon>
        <taxon>Strongyloidoidea</taxon>
        <taxon>Steinernematidae</taxon>
        <taxon>Steinernema</taxon>
    </lineage>
</organism>
<dbReference type="Proteomes" id="UP000095287">
    <property type="component" value="Unplaced"/>
</dbReference>
<proteinExistence type="predicted"/>
<evidence type="ECO:0000313" key="1">
    <source>
        <dbReference type="Proteomes" id="UP000095287"/>
    </source>
</evidence>